<dbReference type="GO" id="GO:0071555">
    <property type="term" value="P:cell wall organization"/>
    <property type="evidence" value="ECO:0007669"/>
    <property type="project" value="UniProtKB-KW"/>
</dbReference>
<dbReference type="Gene3D" id="2.40.440.10">
    <property type="entry name" value="L,D-transpeptidase catalytic domain-like"/>
    <property type="match status" value="1"/>
</dbReference>
<dbReference type="InterPro" id="IPR002477">
    <property type="entry name" value="Peptidoglycan-bd-like"/>
</dbReference>
<accession>A0A6J6G4Z9</accession>
<feature type="region of interest" description="Disordered" evidence="6">
    <location>
        <begin position="298"/>
        <end position="328"/>
    </location>
</feature>
<keyword evidence="2" id="KW-0808">Transferase</keyword>
<evidence type="ECO:0000256" key="1">
    <source>
        <dbReference type="ARBA" id="ARBA00004752"/>
    </source>
</evidence>
<dbReference type="GO" id="GO:0009252">
    <property type="term" value="P:peptidoglycan biosynthetic process"/>
    <property type="evidence" value="ECO:0007669"/>
    <property type="project" value="UniProtKB-UniPathway"/>
</dbReference>
<dbReference type="GO" id="GO:0008360">
    <property type="term" value="P:regulation of cell shape"/>
    <property type="evidence" value="ECO:0007669"/>
    <property type="project" value="UniProtKB-KW"/>
</dbReference>
<feature type="compositionally biased region" description="Low complexity" evidence="6">
    <location>
        <begin position="318"/>
        <end position="328"/>
    </location>
</feature>
<keyword evidence="5" id="KW-0961">Cell wall biogenesis/degradation</keyword>
<evidence type="ECO:0000313" key="9">
    <source>
        <dbReference type="EMBL" id="CAB4594949.1"/>
    </source>
</evidence>
<proteinExistence type="predicted"/>
<comment type="pathway">
    <text evidence="1">Cell wall biogenesis; peptidoglycan biosynthesis.</text>
</comment>
<evidence type="ECO:0000256" key="2">
    <source>
        <dbReference type="ARBA" id="ARBA00022679"/>
    </source>
</evidence>
<reference evidence="9" key="1">
    <citation type="submission" date="2020-05" db="EMBL/GenBank/DDBJ databases">
        <authorList>
            <person name="Chiriac C."/>
            <person name="Salcher M."/>
            <person name="Ghai R."/>
            <person name="Kavagutti S V."/>
        </authorList>
    </citation>
    <scope>NUCLEOTIDE SEQUENCE</scope>
</reference>
<dbReference type="Pfam" id="PF03734">
    <property type="entry name" value="YkuD"/>
    <property type="match status" value="1"/>
</dbReference>
<dbReference type="AlphaFoldDB" id="A0A6J6G4Z9"/>
<evidence type="ECO:0000256" key="3">
    <source>
        <dbReference type="ARBA" id="ARBA00022960"/>
    </source>
</evidence>
<dbReference type="UniPathway" id="UPA00219"/>
<dbReference type="InterPro" id="IPR005490">
    <property type="entry name" value="LD_TPept_cat_dom"/>
</dbReference>
<dbReference type="Pfam" id="PF01471">
    <property type="entry name" value="PG_binding_1"/>
    <property type="match status" value="1"/>
</dbReference>
<keyword evidence="7" id="KW-0472">Membrane</keyword>
<organism evidence="9">
    <name type="scientific">freshwater metagenome</name>
    <dbReference type="NCBI Taxonomy" id="449393"/>
    <lineage>
        <taxon>unclassified sequences</taxon>
        <taxon>metagenomes</taxon>
        <taxon>ecological metagenomes</taxon>
    </lineage>
</organism>
<name>A0A6J6G4Z9_9ZZZZ</name>
<evidence type="ECO:0000259" key="8">
    <source>
        <dbReference type="PROSITE" id="PS52029"/>
    </source>
</evidence>
<evidence type="ECO:0000256" key="4">
    <source>
        <dbReference type="ARBA" id="ARBA00022984"/>
    </source>
</evidence>
<keyword evidence="4" id="KW-0573">Peptidoglycan synthesis</keyword>
<sequence length="364" mass="40085">MTDQFEPIEPIVDEVAHRSWWAHWRPAIIASILFVSVVAGIVVVREQNKPVVTTTTTIDPTLCPPGSPITCLPLTRTIKRGMKGDDVLRIQQRLKDLKFDPGVVDGIYGGDTLMAVWAFQALVLKMSRDTLVDFVTPVLWDSMRGNVVITPRRESDTPNHVEVYLPEQVMIVVKEKDIVLISHISSGTGQEWCEEVIVDPGEEGNKGADVIKDGICGQAITPGGIYYFYNRKVGQRESKLGTMWNPVYFNYGVAIHGAMTVPKEPASHGCVRIPIFISEYFPAMVEYGDRVYVFDGVKTPEENGSQPPPWDKKDPNYTTTTSSTTTIPKTTTTVPKVITTVPKVTTPVTTTVAPPSVTSTVVPG</sequence>
<protein>
    <submittedName>
        <fullName evidence="9">Unannotated protein</fullName>
    </submittedName>
</protein>
<keyword evidence="7" id="KW-1133">Transmembrane helix</keyword>
<dbReference type="InterPro" id="IPR036366">
    <property type="entry name" value="PGBDSf"/>
</dbReference>
<keyword evidence="7" id="KW-0812">Transmembrane</keyword>
<gene>
    <name evidence="9" type="ORF">UFOPK1808_00379</name>
</gene>
<dbReference type="Gene3D" id="1.10.101.10">
    <property type="entry name" value="PGBD-like superfamily/PGBD"/>
    <property type="match status" value="1"/>
</dbReference>
<dbReference type="InterPro" id="IPR038063">
    <property type="entry name" value="Transpep_catalytic_dom"/>
</dbReference>
<feature type="transmembrane region" description="Helical" evidence="7">
    <location>
        <begin position="24"/>
        <end position="44"/>
    </location>
</feature>
<evidence type="ECO:0000256" key="6">
    <source>
        <dbReference type="SAM" id="MobiDB-lite"/>
    </source>
</evidence>
<dbReference type="InterPro" id="IPR036365">
    <property type="entry name" value="PGBD-like_sf"/>
</dbReference>
<dbReference type="SUPFAM" id="SSF141523">
    <property type="entry name" value="L,D-transpeptidase catalytic domain-like"/>
    <property type="match status" value="1"/>
</dbReference>
<evidence type="ECO:0000256" key="7">
    <source>
        <dbReference type="SAM" id="Phobius"/>
    </source>
</evidence>
<keyword evidence="3" id="KW-0133">Cell shape</keyword>
<feature type="domain" description="L,D-TPase catalytic" evidence="8">
    <location>
        <begin position="167"/>
        <end position="294"/>
    </location>
</feature>
<evidence type="ECO:0000256" key="5">
    <source>
        <dbReference type="ARBA" id="ARBA00023316"/>
    </source>
</evidence>
<dbReference type="GO" id="GO:0016740">
    <property type="term" value="F:transferase activity"/>
    <property type="evidence" value="ECO:0007669"/>
    <property type="project" value="UniProtKB-KW"/>
</dbReference>
<dbReference type="SUPFAM" id="SSF47090">
    <property type="entry name" value="PGBD-like"/>
    <property type="match status" value="1"/>
</dbReference>
<dbReference type="PROSITE" id="PS52029">
    <property type="entry name" value="LD_TPASE"/>
    <property type="match status" value="1"/>
</dbReference>
<dbReference type="CDD" id="cd16913">
    <property type="entry name" value="YkuD_like"/>
    <property type="match status" value="1"/>
</dbReference>
<dbReference type="EMBL" id="CAEZUL010000027">
    <property type="protein sequence ID" value="CAB4594949.1"/>
    <property type="molecule type" value="Genomic_DNA"/>
</dbReference>